<dbReference type="InterPro" id="IPR010987">
    <property type="entry name" value="Glutathione-S-Trfase_C-like"/>
</dbReference>
<dbReference type="InterPro" id="IPR040079">
    <property type="entry name" value="Glutathione_S-Trfase"/>
</dbReference>
<dbReference type="Gene3D" id="3.40.30.10">
    <property type="entry name" value="Glutaredoxin"/>
    <property type="match status" value="1"/>
</dbReference>
<dbReference type="SFLD" id="SFLDG00358">
    <property type="entry name" value="Main_(cytGST)"/>
    <property type="match status" value="1"/>
</dbReference>
<evidence type="ECO:0000256" key="4">
    <source>
        <dbReference type="ARBA" id="ARBA00047960"/>
    </source>
</evidence>
<dbReference type="FunFam" id="1.20.1050.10:FF:000012">
    <property type="entry name" value="Tau class glutathione S-transferase"/>
    <property type="match status" value="1"/>
</dbReference>
<organism evidence="7 8">
    <name type="scientific">Trifolium pratense</name>
    <name type="common">Red clover</name>
    <dbReference type="NCBI Taxonomy" id="57577"/>
    <lineage>
        <taxon>Eukaryota</taxon>
        <taxon>Viridiplantae</taxon>
        <taxon>Streptophyta</taxon>
        <taxon>Embryophyta</taxon>
        <taxon>Tracheophyta</taxon>
        <taxon>Spermatophyta</taxon>
        <taxon>Magnoliopsida</taxon>
        <taxon>eudicotyledons</taxon>
        <taxon>Gunneridae</taxon>
        <taxon>Pentapetalae</taxon>
        <taxon>rosids</taxon>
        <taxon>fabids</taxon>
        <taxon>Fabales</taxon>
        <taxon>Fabaceae</taxon>
        <taxon>Papilionoideae</taxon>
        <taxon>50 kb inversion clade</taxon>
        <taxon>NPAAA clade</taxon>
        <taxon>Hologalegina</taxon>
        <taxon>IRL clade</taxon>
        <taxon>Trifolieae</taxon>
        <taxon>Trifolium</taxon>
    </lineage>
</organism>
<dbReference type="PROSITE" id="PS50404">
    <property type="entry name" value="GST_NTER"/>
    <property type="match status" value="1"/>
</dbReference>
<dbReference type="InterPro" id="IPR004045">
    <property type="entry name" value="Glutathione_S-Trfase_N"/>
</dbReference>
<dbReference type="SUPFAM" id="SSF47616">
    <property type="entry name" value="GST C-terminal domain-like"/>
    <property type="match status" value="1"/>
</dbReference>
<dbReference type="InterPro" id="IPR036282">
    <property type="entry name" value="Glutathione-S-Trfase_C_sf"/>
</dbReference>
<evidence type="ECO:0000256" key="1">
    <source>
        <dbReference type="ARBA" id="ARBA00012452"/>
    </source>
</evidence>
<evidence type="ECO:0000259" key="6">
    <source>
        <dbReference type="PROSITE" id="PS50405"/>
    </source>
</evidence>
<dbReference type="AlphaFoldDB" id="A0A2K3P9U3"/>
<dbReference type="PANTHER" id="PTHR11260:SF712">
    <property type="entry name" value="GLUTATHIONE TRANSFERASE"/>
    <property type="match status" value="1"/>
</dbReference>
<feature type="domain" description="GST C-terminal" evidence="6">
    <location>
        <begin position="91"/>
        <end position="206"/>
    </location>
</feature>
<dbReference type="Pfam" id="PF02798">
    <property type="entry name" value="GST_N"/>
    <property type="match status" value="1"/>
</dbReference>
<dbReference type="Pfam" id="PF00043">
    <property type="entry name" value="GST_C"/>
    <property type="match status" value="1"/>
</dbReference>
<proteinExistence type="inferred from homology"/>
<comment type="caution">
    <text evidence="7">The sequence shown here is derived from an EMBL/GenBank/DDBJ whole genome shotgun (WGS) entry which is preliminary data.</text>
</comment>
<evidence type="ECO:0000313" key="7">
    <source>
        <dbReference type="EMBL" id="PNY12050.1"/>
    </source>
</evidence>
<evidence type="ECO:0000256" key="3">
    <source>
        <dbReference type="ARBA" id="ARBA00025743"/>
    </source>
</evidence>
<dbReference type="Proteomes" id="UP000236291">
    <property type="component" value="Unassembled WGS sequence"/>
</dbReference>
<evidence type="ECO:0000256" key="2">
    <source>
        <dbReference type="ARBA" id="ARBA00022679"/>
    </source>
</evidence>
<reference evidence="7 8" key="1">
    <citation type="journal article" date="2014" name="Am. J. Bot.">
        <title>Genome assembly and annotation for red clover (Trifolium pratense; Fabaceae).</title>
        <authorList>
            <person name="Istvanek J."/>
            <person name="Jaros M."/>
            <person name="Krenek A."/>
            <person name="Repkova J."/>
        </authorList>
    </citation>
    <scope>NUCLEOTIDE SEQUENCE [LARGE SCALE GENOMIC DNA]</scope>
    <source>
        <strain evidence="8">cv. Tatra</strain>
        <tissue evidence="7">Young leaves</tissue>
    </source>
</reference>
<dbReference type="InterPro" id="IPR036249">
    <property type="entry name" value="Thioredoxin-like_sf"/>
</dbReference>
<dbReference type="FunFam" id="3.40.30.10:FF:000044">
    <property type="entry name" value="Glutathione S-transferase GSTU6"/>
    <property type="match status" value="1"/>
</dbReference>
<dbReference type="InterPro" id="IPR004046">
    <property type="entry name" value="GST_C"/>
</dbReference>
<accession>A0A2K3P9U3</accession>
<sequence>MASNQEEEVKLFGVVPSPFVTRVDIALNLKGVQYKFVEENLGNFSDTLIKYNPVHKKVPVLVHNGKPISESRVILEYIDETWKQNPILPSDPYKRALARFWSNFIDDKFLSAVRKWKENNEESIEEMEVAFQFLENELKDKFFGGEEIGIVDITAVFIAYWFPIIQEIIGLKLFTGEKFPKLYKWSQDFTNHQAVKEKLPNRETIFAYFTARMESLVVSK</sequence>
<dbReference type="EC" id="2.5.1.18" evidence="1"/>
<comment type="catalytic activity">
    <reaction evidence="4">
        <text>RX + glutathione = an S-substituted glutathione + a halide anion + H(+)</text>
        <dbReference type="Rhea" id="RHEA:16437"/>
        <dbReference type="ChEBI" id="CHEBI:15378"/>
        <dbReference type="ChEBI" id="CHEBI:16042"/>
        <dbReference type="ChEBI" id="CHEBI:17792"/>
        <dbReference type="ChEBI" id="CHEBI:57925"/>
        <dbReference type="ChEBI" id="CHEBI:90779"/>
        <dbReference type="EC" id="2.5.1.18"/>
    </reaction>
</comment>
<evidence type="ECO:0000313" key="8">
    <source>
        <dbReference type="Proteomes" id="UP000236291"/>
    </source>
</evidence>
<dbReference type="CDD" id="cd03058">
    <property type="entry name" value="GST_N_Tau"/>
    <property type="match status" value="1"/>
</dbReference>
<dbReference type="STRING" id="57577.A0A2K3P9U3"/>
<evidence type="ECO:0000259" key="5">
    <source>
        <dbReference type="PROSITE" id="PS50404"/>
    </source>
</evidence>
<feature type="domain" description="GST N-terminal" evidence="5">
    <location>
        <begin position="7"/>
        <end position="86"/>
    </location>
</feature>
<dbReference type="SFLD" id="SFLDG01152">
    <property type="entry name" value="Main.3:_Omega-_and_Tau-like"/>
    <property type="match status" value="1"/>
</dbReference>
<comment type="similarity">
    <text evidence="3">Belongs to the GST superfamily. Tau family.</text>
</comment>
<dbReference type="Gene3D" id="1.20.1050.10">
    <property type="match status" value="1"/>
</dbReference>
<dbReference type="InterPro" id="IPR045073">
    <property type="entry name" value="Omega/Tau-like"/>
</dbReference>
<dbReference type="EMBL" id="ASHM01005002">
    <property type="protein sequence ID" value="PNY12050.1"/>
    <property type="molecule type" value="Genomic_DNA"/>
</dbReference>
<dbReference type="InterPro" id="IPR045074">
    <property type="entry name" value="GST_C_Tau"/>
</dbReference>
<name>A0A2K3P9U3_TRIPR</name>
<dbReference type="GO" id="GO:0006749">
    <property type="term" value="P:glutathione metabolic process"/>
    <property type="evidence" value="ECO:0007669"/>
    <property type="project" value="InterPro"/>
</dbReference>
<keyword evidence="2 7" id="KW-0808">Transferase</keyword>
<dbReference type="SUPFAM" id="SSF52833">
    <property type="entry name" value="Thioredoxin-like"/>
    <property type="match status" value="1"/>
</dbReference>
<dbReference type="CDD" id="cd03185">
    <property type="entry name" value="GST_C_Tau"/>
    <property type="match status" value="1"/>
</dbReference>
<dbReference type="GO" id="GO:0005737">
    <property type="term" value="C:cytoplasm"/>
    <property type="evidence" value="ECO:0007669"/>
    <property type="project" value="TreeGrafter"/>
</dbReference>
<dbReference type="SFLD" id="SFLDS00019">
    <property type="entry name" value="Glutathione_Transferase_(cytos"/>
    <property type="match status" value="1"/>
</dbReference>
<dbReference type="GO" id="GO:0004364">
    <property type="term" value="F:glutathione transferase activity"/>
    <property type="evidence" value="ECO:0007669"/>
    <property type="project" value="UniProtKB-EC"/>
</dbReference>
<gene>
    <name evidence="7" type="ORF">L195_g008671</name>
</gene>
<reference evidence="7 8" key="2">
    <citation type="journal article" date="2017" name="Front. Plant Sci.">
        <title>Gene Classification and Mining of Molecular Markers Useful in Red Clover (Trifolium pratense) Breeding.</title>
        <authorList>
            <person name="Istvanek J."/>
            <person name="Dluhosova J."/>
            <person name="Dluhos P."/>
            <person name="Patkova L."/>
            <person name="Nedelnik J."/>
            <person name="Repkova J."/>
        </authorList>
    </citation>
    <scope>NUCLEOTIDE SEQUENCE [LARGE SCALE GENOMIC DNA]</scope>
    <source>
        <strain evidence="8">cv. Tatra</strain>
        <tissue evidence="7">Young leaves</tissue>
    </source>
</reference>
<protein>
    <recommendedName>
        <fullName evidence="1">glutathione transferase</fullName>
        <ecNumber evidence="1">2.5.1.18</ecNumber>
    </recommendedName>
</protein>
<dbReference type="PANTHER" id="PTHR11260">
    <property type="entry name" value="GLUTATHIONE S-TRANSFERASE, GST, SUPERFAMILY, GST DOMAIN CONTAINING"/>
    <property type="match status" value="1"/>
</dbReference>
<dbReference type="PROSITE" id="PS50405">
    <property type="entry name" value="GST_CTER"/>
    <property type="match status" value="1"/>
</dbReference>